<gene>
    <name evidence="1" type="ORF">I4Q42_20175</name>
</gene>
<dbReference type="Pfam" id="PF19452">
    <property type="entry name" value="DUF5990"/>
    <property type="match status" value="1"/>
</dbReference>
<proteinExistence type="predicted"/>
<evidence type="ECO:0000313" key="1">
    <source>
        <dbReference type="EMBL" id="MBI1685992.1"/>
    </source>
</evidence>
<accession>A0ABS0T292</accession>
<name>A0ABS0T292_9CAUL</name>
<organism evidence="1 2">
    <name type="scientific">Caulobacter hibisci</name>
    <dbReference type="NCBI Taxonomy" id="2035993"/>
    <lineage>
        <taxon>Bacteria</taxon>
        <taxon>Pseudomonadati</taxon>
        <taxon>Pseudomonadota</taxon>
        <taxon>Alphaproteobacteria</taxon>
        <taxon>Caulobacterales</taxon>
        <taxon>Caulobacteraceae</taxon>
        <taxon>Caulobacter</taxon>
    </lineage>
</organism>
<dbReference type="RefSeq" id="WP_198577892.1">
    <property type="nucleotide sequence ID" value="NZ_JADWOX010000017.1"/>
</dbReference>
<protein>
    <submittedName>
        <fullName evidence="1">Uncharacterized protein</fullName>
    </submittedName>
</protein>
<comment type="caution">
    <text evidence="1">The sequence shown here is derived from an EMBL/GenBank/DDBJ whole genome shotgun (WGS) entry which is preliminary data.</text>
</comment>
<dbReference type="InterPro" id="IPR046032">
    <property type="entry name" value="DUF5990"/>
</dbReference>
<sequence>MTGQPITLRLRIQDPIPGVAYSLQDKKNHPVGPVLAGDAPLAFDVPVRLAPGPRFLGEFVRSEGPSRRFVYIAIGTSAGDHASPWSRRAKIDIHTIPADLLARALEGAVLEVLLPGKARDGGPACATAVPIAPWRVAD</sequence>
<evidence type="ECO:0000313" key="2">
    <source>
        <dbReference type="Proteomes" id="UP000639859"/>
    </source>
</evidence>
<dbReference type="EMBL" id="JADWOX010000017">
    <property type="protein sequence ID" value="MBI1685992.1"/>
    <property type="molecule type" value="Genomic_DNA"/>
</dbReference>
<keyword evidence="2" id="KW-1185">Reference proteome</keyword>
<dbReference type="Proteomes" id="UP000639859">
    <property type="component" value="Unassembled WGS sequence"/>
</dbReference>
<reference evidence="1 2" key="1">
    <citation type="submission" date="2020-11" db="EMBL/GenBank/DDBJ databases">
        <title>genome sequence of strain KACC 18849.</title>
        <authorList>
            <person name="Gao J."/>
            <person name="Zhang X."/>
        </authorList>
    </citation>
    <scope>NUCLEOTIDE SEQUENCE [LARGE SCALE GENOMIC DNA]</scope>
    <source>
        <strain evidence="1 2">KACC 18849</strain>
    </source>
</reference>